<evidence type="ECO:0000313" key="2">
    <source>
        <dbReference type="EMBL" id="HIW02219.1"/>
    </source>
</evidence>
<keyword evidence="1" id="KW-0472">Membrane</keyword>
<organism evidence="2 3">
    <name type="scientific">Candidatus Protoclostridium stercorigallinarum</name>
    <dbReference type="NCBI Taxonomy" id="2838741"/>
    <lineage>
        <taxon>Bacteria</taxon>
        <taxon>Bacillati</taxon>
        <taxon>Bacillota</taxon>
        <taxon>Clostridia</taxon>
        <taxon>Candidatus Protoclostridium</taxon>
    </lineage>
</organism>
<feature type="transmembrane region" description="Helical" evidence="1">
    <location>
        <begin position="65"/>
        <end position="88"/>
    </location>
</feature>
<accession>A0A9D1Q0S0</accession>
<comment type="caution">
    <text evidence="2">The sequence shown here is derived from an EMBL/GenBank/DDBJ whole genome shotgun (WGS) entry which is preliminary data.</text>
</comment>
<keyword evidence="1" id="KW-1133">Transmembrane helix</keyword>
<dbReference type="AlphaFoldDB" id="A0A9D1Q0S0"/>
<feature type="transmembrane region" description="Helical" evidence="1">
    <location>
        <begin position="32"/>
        <end position="53"/>
    </location>
</feature>
<keyword evidence="1" id="KW-0812">Transmembrane</keyword>
<dbReference type="EMBL" id="DXHS01000048">
    <property type="protein sequence ID" value="HIW02219.1"/>
    <property type="molecule type" value="Genomic_DNA"/>
</dbReference>
<reference evidence="2" key="2">
    <citation type="submission" date="2021-04" db="EMBL/GenBank/DDBJ databases">
        <authorList>
            <person name="Gilroy R."/>
        </authorList>
    </citation>
    <scope>NUCLEOTIDE SEQUENCE</scope>
    <source>
        <strain evidence="2">12435</strain>
    </source>
</reference>
<gene>
    <name evidence="2" type="ORF">H9892_02640</name>
</gene>
<proteinExistence type="predicted"/>
<reference evidence="2" key="1">
    <citation type="journal article" date="2021" name="PeerJ">
        <title>Extensive microbial diversity within the chicken gut microbiome revealed by metagenomics and culture.</title>
        <authorList>
            <person name="Gilroy R."/>
            <person name="Ravi A."/>
            <person name="Getino M."/>
            <person name="Pursley I."/>
            <person name="Horton D.L."/>
            <person name="Alikhan N.F."/>
            <person name="Baker D."/>
            <person name="Gharbi K."/>
            <person name="Hall N."/>
            <person name="Watson M."/>
            <person name="Adriaenssens E.M."/>
            <person name="Foster-Nyarko E."/>
            <person name="Jarju S."/>
            <person name="Secka A."/>
            <person name="Antonio M."/>
            <person name="Oren A."/>
            <person name="Chaudhuri R.R."/>
            <person name="La Ragione R."/>
            <person name="Hildebrand F."/>
            <person name="Pallen M.J."/>
        </authorList>
    </citation>
    <scope>NUCLEOTIDE SEQUENCE</scope>
    <source>
        <strain evidence="2">12435</strain>
    </source>
</reference>
<sequence length="186" mass="20090">MAYKNKRRIACDKRGRPLPPSDVSPRAALMRAAVVGPLGAALLPAGLLLGAFVRLPESVSGLGAIFVFMIFIGTLFLLYAAALVILGLRGRAKERAEGASADEVKTRGEVALATVTAVRTKRVRTADCVKTLVRVRAEYYDETYSYTRRFVSGYAECSVPPAPGDKVKVYYEPSSNLGYCVELPGE</sequence>
<dbReference type="Proteomes" id="UP000823990">
    <property type="component" value="Unassembled WGS sequence"/>
</dbReference>
<evidence type="ECO:0000313" key="3">
    <source>
        <dbReference type="Proteomes" id="UP000823990"/>
    </source>
</evidence>
<evidence type="ECO:0000256" key="1">
    <source>
        <dbReference type="SAM" id="Phobius"/>
    </source>
</evidence>
<protein>
    <submittedName>
        <fullName evidence="2">Uncharacterized protein</fullName>
    </submittedName>
</protein>
<name>A0A9D1Q0S0_9FIRM</name>